<dbReference type="RefSeq" id="WP_353865242.1">
    <property type="nucleotide sequence ID" value="NZ_CP088295.1"/>
</dbReference>
<dbReference type="PROSITE" id="PS51123">
    <property type="entry name" value="OMPA_2"/>
    <property type="match status" value="1"/>
</dbReference>
<dbReference type="Pfam" id="PF00691">
    <property type="entry name" value="OmpA"/>
    <property type="match status" value="1"/>
</dbReference>
<dbReference type="Pfam" id="PF13677">
    <property type="entry name" value="MotB_plug"/>
    <property type="match status" value="1"/>
</dbReference>
<dbReference type="EMBL" id="CP088295">
    <property type="protein sequence ID" value="UUY04762.1"/>
    <property type="molecule type" value="Genomic_DNA"/>
</dbReference>
<feature type="domain" description="OmpA-like" evidence="10">
    <location>
        <begin position="137"/>
        <end position="257"/>
    </location>
</feature>
<sequence>MARKKRAPHHEEHPDERWLVTFADMLVLLLALFIVLYALGDMDPKKAEPFAQSVRENSGKIFGGGTSIAATGGQADTSELKQQPPSPSLQAALVSTPATAEEVEKETSDLEQLKSQIDSAAADDGLSSKVETEVTQDGLHVKLKSDDLLFDSGSAELKSRSDRIIRRISQLLRLRSTHAIRVSGHTDSVPVGGRYPTNWELSTARASAVVRAMTRHRVSPARMEAAGRAHLAPVASNSTDRGRSMNRRVEILIPRQKVPTAESSNASQ</sequence>
<accession>A0ABY5PK90</accession>
<dbReference type="InterPro" id="IPR006665">
    <property type="entry name" value="OmpA-like"/>
</dbReference>
<feature type="compositionally biased region" description="Polar residues" evidence="8">
    <location>
        <begin position="74"/>
        <end position="83"/>
    </location>
</feature>
<dbReference type="PANTHER" id="PTHR30329">
    <property type="entry name" value="STATOR ELEMENT OF FLAGELLAR MOTOR COMPLEX"/>
    <property type="match status" value="1"/>
</dbReference>
<keyword evidence="4 9" id="KW-0812">Transmembrane</keyword>
<dbReference type="InterPro" id="IPR036737">
    <property type="entry name" value="OmpA-like_sf"/>
</dbReference>
<gene>
    <name evidence="11" type="ORF">LRS13_04320</name>
</gene>
<keyword evidence="5 9" id="KW-1133">Transmembrane helix</keyword>
<evidence type="ECO:0000256" key="7">
    <source>
        <dbReference type="PROSITE-ProRule" id="PRU00473"/>
    </source>
</evidence>
<evidence type="ECO:0000256" key="5">
    <source>
        <dbReference type="ARBA" id="ARBA00022989"/>
    </source>
</evidence>
<name>A0ABY5PK90_9ACTN</name>
<organism evidence="11 12">
    <name type="scientific">Svornostia abyssi</name>
    <dbReference type="NCBI Taxonomy" id="2898438"/>
    <lineage>
        <taxon>Bacteria</taxon>
        <taxon>Bacillati</taxon>
        <taxon>Actinomycetota</taxon>
        <taxon>Thermoleophilia</taxon>
        <taxon>Solirubrobacterales</taxon>
        <taxon>Baekduiaceae</taxon>
        <taxon>Svornostia</taxon>
    </lineage>
</organism>
<evidence type="ECO:0000256" key="6">
    <source>
        <dbReference type="ARBA" id="ARBA00023136"/>
    </source>
</evidence>
<proteinExistence type="inferred from homology"/>
<comment type="subcellular location">
    <subcellularLocation>
        <location evidence="1">Cell membrane</location>
        <topology evidence="1">Single-pass membrane protein</topology>
    </subcellularLocation>
</comment>
<dbReference type="InterPro" id="IPR050330">
    <property type="entry name" value="Bact_OuterMem_StrucFunc"/>
</dbReference>
<keyword evidence="6 7" id="KW-0472">Membrane</keyword>
<evidence type="ECO:0000256" key="1">
    <source>
        <dbReference type="ARBA" id="ARBA00004162"/>
    </source>
</evidence>
<evidence type="ECO:0000256" key="2">
    <source>
        <dbReference type="ARBA" id="ARBA00008914"/>
    </source>
</evidence>
<dbReference type="InterPro" id="IPR025713">
    <property type="entry name" value="MotB-like_N_dom"/>
</dbReference>
<evidence type="ECO:0000259" key="10">
    <source>
        <dbReference type="PROSITE" id="PS51123"/>
    </source>
</evidence>
<evidence type="ECO:0000256" key="8">
    <source>
        <dbReference type="SAM" id="MobiDB-lite"/>
    </source>
</evidence>
<feature type="transmembrane region" description="Helical" evidence="9">
    <location>
        <begin position="18"/>
        <end position="39"/>
    </location>
</feature>
<evidence type="ECO:0000256" key="4">
    <source>
        <dbReference type="ARBA" id="ARBA00022692"/>
    </source>
</evidence>
<protein>
    <submittedName>
        <fullName evidence="11">OmpA family protein</fullName>
    </submittedName>
</protein>
<evidence type="ECO:0000256" key="3">
    <source>
        <dbReference type="ARBA" id="ARBA00022475"/>
    </source>
</evidence>
<dbReference type="Gene3D" id="3.30.1330.60">
    <property type="entry name" value="OmpA-like domain"/>
    <property type="match status" value="1"/>
</dbReference>
<comment type="similarity">
    <text evidence="2">Belongs to the MotB family.</text>
</comment>
<keyword evidence="3" id="KW-1003">Cell membrane</keyword>
<evidence type="ECO:0000313" key="12">
    <source>
        <dbReference type="Proteomes" id="UP001058860"/>
    </source>
</evidence>
<evidence type="ECO:0000256" key="9">
    <source>
        <dbReference type="SAM" id="Phobius"/>
    </source>
</evidence>
<reference evidence="12" key="1">
    <citation type="submission" date="2021-11" db="EMBL/GenBank/DDBJ databases">
        <title>Cultivation dependent microbiological survey of springs from the worlds oldest radium mine currently devoted to the extraction of radon-saturated water.</title>
        <authorList>
            <person name="Kapinusova G."/>
            <person name="Smrhova T."/>
            <person name="Strejcek M."/>
            <person name="Suman J."/>
            <person name="Jani K."/>
            <person name="Pajer P."/>
            <person name="Uhlik O."/>
        </authorList>
    </citation>
    <scope>NUCLEOTIDE SEQUENCE [LARGE SCALE GENOMIC DNA]</scope>
    <source>
        <strain evidence="12">J379</strain>
    </source>
</reference>
<dbReference type="Proteomes" id="UP001058860">
    <property type="component" value="Chromosome"/>
</dbReference>
<dbReference type="SUPFAM" id="SSF103088">
    <property type="entry name" value="OmpA-like"/>
    <property type="match status" value="1"/>
</dbReference>
<evidence type="ECO:0000313" key="11">
    <source>
        <dbReference type="EMBL" id="UUY04762.1"/>
    </source>
</evidence>
<feature type="region of interest" description="Disordered" evidence="8">
    <location>
        <begin position="65"/>
        <end position="87"/>
    </location>
</feature>
<dbReference type="CDD" id="cd07185">
    <property type="entry name" value="OmpA_C-like"/>
    <property type="match status" value="1"/>
</dbReference>
<dbReference type="PANTHER" id="PTHR30329:SF21">
    <property type="entry name" value="LIPOPROTEIN YIAD-RELATED"/>
    <property type="match status" value="1"/>
</dbReference>
<keyword evidence="12" id="KW-1185">Reference proteome</keyword>